<reference evidence="2" key="1">
    <citation type="submission" date="2023-06" db="EMBL/GenBank/DDBJ databases">
        <title>Genome-scale phylogeny and comparative genomics of the fungal order Sordariales.</title>
        <authorList>
            <consortium name="Lawrence Berkeley National Laboratory"/>
            <person name="Hensen N."/>
            <person name="Bonometti L."/>
            <person name="Westerberg I."/>
            <person name="Brannstrom I.O."/>
            <person name="Guillou S."/>
            <person name="Cros-Aarteil S."/>
            <person name="Calhoun S."/>
            <person name="Haridas S."/>
            <person name="Kuo A."/>
            <person name="Mondo S."/>
            <person name="Pangilinan J."/>
            <person name="Riley R."/>
            <person name="Labutti K."/>
            <person name="Andreopoulos B."/>
            <person name="Lipzen A."/>
            <person name="Chen C."/>
            <person name="Yanf M."/>
            <person name="Daum C."/>
            <person name="Ng V."/>
            <person name="Clum A."/>
            <person name="Steindorff A."/>
            <person name="Ohm R."/>
            <person name="Martin F."/>
            <person name="Silar P."/>
            <person name="Natvig D."/>
            <person name="Lalanne C."/>
            <person name="Gautier V."/>
            <person name="Ament-Velasquez S.L."/>
            <person name="Kruys A."/>
            <person name="Hutchinson M.I."/>
            <person name="Powell A.J."/>
            <person name="Barry K."/>
            <person name="Miller A.N."/>
            <person name="Grigoriev I.V."/>
            <person name="Debuchy R."/>
            <person name="Gladieux P."/>
            <person name="Thoren M.H."/>
            <person name="Johannesson H."/>
        </authorList>
    </citation>
    <scope>NUCLEOTIDE SEQUENCE</scope>
    <source>
        <strain evidence="2">CBS 606.72</strain>
    </source>
</reference>
<dbReference type="EMBL" id="JAULSU010000003">
    <property type="protein sequence ID" value="KAK0622329.1"/>
    <property type="molecule type" value="Genomic_DNA"/>
</dbReference>
<proteinExistence type="predicted"/>
<feature type="transmembrane region" description="Helical" evidence="1">
    <location>
        <begin position="973"/>
        <end position="992"/>
    </location>
</feature>
<sequence>MANMAKAASSSSKQRDAPNYKAPALRWPFLAALLLLLCALAASLEYLLRVWPHAQDASAIPKDSLYTPFQKRRVGSYYLPASRQPAHKTLPSATRPLAFPISATGPLTTIAPRAAAVLPSSRYVATTPISTFITTVDRWYAQDPDNSFHRTPLFPGDDDSNKCVYHHKGIVVTQNDTGCPVVLGLDLPAPLPDGLMWADWLPDDYGIAIAFLVDTDSHCYENIMEDWYSPQPDVINCTDPHESRCRAENFEAGWEGDFYWGHAWSFSGFDGSGEDLFESCILAPDGGSIDKEQVNTALPHRSVTELNDQESVRASILFMFAALLHRVDDGRKLLTMLYWHNPGSDWTGEDPGEDAVLLHRFALIFDPSSSSSDDDNVSTIAPTVVPSTLGVANAEAVNLILTAEPPTSSSLESPKTLRGASTRLRKPSTTPYKYVYIPGTMQRETATQLTHNGEVTTSIITYRISTSYLAAIPPGMAAPSLTTMTGPRGQPTATTHTFPRGLPILVSTLTTLFNPSGSPTATVQTSAPPTSRVVTRTNRQGVPTATETLFPVIPDIPGATPADDLVLISNVRHSNLLYFAVYFLPMLLTAILLVPIQILDAEIKLLMPYRLLTRGAEQGVDAAEALCLGTSGFKGRLAGWRILFRYGDVLPVLSDALGACATVLVALSGEAIGMRLRGSCLRRNVSTCMISLAAFPGPARAAQGLLGTMIVLVMVIGWVLNRWRSGVAAHPTSLASVCALLQISDTVELLRRGVPPPPSGKKSHEARETLRGSQVRIGWVANDKRAEAYGLTFVRAGPRLLLARAHTRRNLDCGAEERGKKVKLYVPVAERVSQGVFLFFLCGLLTMVLYYQNTIYEDPSESPFEAFMDSQEFGVVALFAVLGMLVTFGWEHLDRAFAATAIYLHMSRQPQSAAQSVLEARATNPFTRLWRAVRRRDALTASIVIANILGKFLPVLLSGIPFKSTQTWRSQQICGWTTVSLLSLMILILLVYMRFAQWPELPVPPDSLAGVIYYVCNSQMLKDFERLSMLGTRERDRRVERMARRYSFGWITGASGERRIACDYAEGGQGFEMRSLAPLGFGVGGKMKPK</sequence>
<keyword evidence="1" id="KW-0812">Transmembrane</keyword>
<dbReference type="Proteomes" id="UP001175000">
    <property type="component" value="Unassembled WGS sequence"/>
</dbReference>
<organism evidence="2 3">
    <name type="scientific">Immersiella caudata</name>
    <dbReference type="NCBI Taxonomy" id="314043"/>
    <lineage>
        <taxon>Eukaryota</taxon>
        <taxon>Fungi</taxon>
        <taxon>Dikarya</taxon>
        <taxon>Ascomycota</taxon>
        <taxon>Pezizomycotina</taxon>
        <taxon>Sordariomycetes</taxon>
        <taxon>Sordariomycetidae</taxon>
        <taxon>Sordariales</taxon>
        <taxon>Lasiosphaeriaceae</taxon>
        <taxon>Immersiella</taxon>
    </lineage>
</organism>
<keyword evidence="3" id="KW-1185">Reference proteome</keyword>
<dbReference type="InterPro" id="IPR021840">
    <property type="entry name" value="DUF3433"/>
</dbReference>
<evidence type="ECO:0000313" key="3">
    <source>
        <dbReference type="Proteomes" id="UP001175000"/>
    </source>
</evidence>
<dbReference type="PANTHER" id="PTHR37544">
    <property type="entry name" value="SPRAY-RELATED"/>
    <property type="match status" value="1"/>
</dbReference>
<protein>
    <submittedName>
        <fullName evidence="2">Uncharacterized protein</fullName>
    </submittedName>
</protein>
<keyword evidence="1" id="KW-0472">Membrane</keyword>
<evidence type="ECO:0000256" key="1">
    <source>
        <dbReference type="SAM" id="Phobius"/>
    </source>
</evidence>
<feature type="transmembrane region" description="Helical" evidence="1">
    <location>
        <begin position="835"/>
        <end position="853"/>
    </location>
</feature>
<name>A0AA39WVE5_9PEZI</name>
<feature type="transmembrane region" description="Helical" evidence="1">
    <location>
        <begin position="576"/>
        <end position="599"/>
    </location>
</feature>
<dbReference type="AlphaFoldDB" id="A0AA39WVE5"/>
<comment type="caution">
    <text evidence="2">The sequence shown here is derived from an EMBL/GenBank/DDBJ whole genome shotgun (WGS) entry which is preliminary data.</text>
</comment>
<evidence type="ECO:0000313" key="2">
    <source>
        <dbReference type="EMBL" id="KAK0622329.1"/>
    </source>
</evidence>
<dbReference type="Pfam" id="PF11915">
    <property type="entry name" value="DUF3433"/>
    <property type="match status" value="2"/>
</dbReference>
<dbReference type="PANTHER" id="PTHR37544:SF3">
    <property type="entry name" value="SPRAY"/>
    <property type="match status" value="1"/>
</dbReference>
<accession>A0AA39WVE5</accession>
<feature type="transmembrane region" description="Helical" evidence="1">
    <location>
        <begin position="873"/>
        <end position="890"/>
    </location>
</feature>
<keyword evidence="1" id="KW-1133">Transmembrane helix</keyword>
<feature type="transmembrane region" description="Helical" evidence="1">
    <location>
        <begin position="938"/>
        <end position="961"/>
    </location>
</feature>
<feature type="transmembrane region" description="Helical" evidence="1">
    <location>
        <begin position="701"/>
        <end position="720"/>
    </location>
</feature>
<gene>
    <name evidence="2" type="ORF">B0T14DRAFT_580404</name>
</gene>